<dbReference type="InterPro" id="IPR003661">
    <property type="entry name" value="HisK_dim/P_dom"/>
</dbReference>
<dbReference type="SMART" id="SM00387">
    <property type="entry name" value="HATPase_c"/>
    <property type="match status" value="1"/>
</dbReference>
<dbReference type="InterPro" id="IPR050351">
    <property type="entry name" value="BphY/WalK/GraS-like"/>
</dbReference>
<feature type="domain" description="Histidine kinase" evidence="8">
    <location>
        <begin position="637"/>
        <end position="854"/>
    </location>
</feature>
<dbReference type="Pfam" id="PF00512">
    <property type="entry name" value="HisKA"/>
    <property type="match status" value="1"/>
</dbReference>
<evidence type="ECO:0000256" key="2">
    <source>
        <dbReference type="ARBA" id="ARBA00012438"/>
    </source>
</evidence>
<keyword evidence="6 7" id="KW-0472">Membrane</keyword>
<dbReference type="EMBL" id="BSPB01000001">
    <property type="protein sequence ID" value="GLS12764.1"/>
    <property type="molecule type" value="Genomic_DNA"/>
</dbReference>
<feature type="transmembrane region" description="Helical" evidence="7">
    <location>
        <begin position="79"/>
        <end position="99"/>
    </location>
</feature>
<evidence type="ECO:0000256" key="3">
    <source>
        <dbReference type="ARBA" id="ARBA00022553"/>
    </source>
</evidence>
<keyword evidence="7" id="KW-0812">Transmembrane</keyword>
<proteinExistence type="predicted"/>
<reference evidence="11" key="1">
    <citation type="journal article" date="2019" name="Int. J. Syst. Evol. Microbiol.">
        <title>The Global Catalogue of Microorganisms (GCM) 10K type strain sequencing project: providing services to taxonomists for standard genome sequencing and annotation.</title>
        <authorList>
            <consortium name="The Broad Institute Genomics Platform"/>
            <consortium name="The Broad Institute Genome Sequencing Center for Infectious Disease"/>
            <person name="Wu L."/>
            <person name="Ma J."/>
        </authorList>
    </citation>
    <scope>NUCLEOTIDE SEQUENCE [LARGE SCALE GENOMIC DNA]</scope>
    <source>
        <strain evidence="11">NBRC 109341</strain>
    </source>
</reference>
<dbReference type="CDD" id="cd00130">
    <property type="entry name" value="PAS"/>
    <property type="match status" value="2"/>
</dbReference>
<evidence type="ECO:0000256" key="5">
    <source>
        <dbReference type="ARBA" id="ARBA00022777"/>
    </source>
</evidence>
<dbReference type="SUPFAM" id="SSF55874">
    <property type="entry name" value="ATPase domain of HSP90 chaperone/DNA topoisomerase II/histidine kinase"/>
    <property type="match status" value="1"/>
</dbReference>
<evidence type="ECO:0000259" key="8">
    <source>
        <dbReference type="PROSITE" id="PS50109"/>
    </source>
</evidence>
<evidence type="ECO:0000313" key="11">
    <source>
        <dbReference type="Proteomes" id="UP001156903"/>
    </source>
</evidence>
<dbReference type="Gene3D" id="3.30.450.20">
    <property type="entry name" value="PAS domain"/>
    <property type="match status" value="2"/>
</dbReference>
<dbReference type="Pfam" id="PF13426">
    <property type="entry name" value="PAS_9"/>
    <property type="match status" value="2"/>
</dbReference>
<feature type="transmembrane region" description="Helical" evidence="7">
    <location>
        <begin position="155"/>
        <end position="178"/>
    </location>
</feature>
<protein>
    <recommendedName>
        <fullName evidence="2">histidine kinase</fullName>
        <ecNumber evidence="2">2.7.13.3</ecNumber>
    </recommendedName>
</protein>
<organism evidence="10 11">
    <name type="scientific">Hydrogenophaga electricum</name>
    <dbReference type="NCBI Taxonomy" id="1230953"/>
    <lineage>
        <taxon>Bacteria</taxon>
        <taxon>Pseudomonadati</taxon>
        <taxon>Pseudomonadota</taxon>
        <taxon>Betaproteobacteria</taxon>
        <taxon>Burkholderiales</taxon>
        <taxon>Comamonadaceae</taxon>
        <taxon>Hydrogenophaga</taxon>
    </lineage>
</organism>
<feature type="transmembrane region" description="Helical" evidence="7">
    <location>
        <begin position="126"/>
        <end position="143"/>
    </location>
</feature>
<evidence type="ECO:0000259" key="9">
    <source>
        <dbReference type="PROSITE" id="PS50112"/>
    </source>
</evidence>
<feature type="transmembrane region" description="Helical" evidence="7">
    <location>
        <begin position="31"/>
        <end position="49"/>
    </location>
</feature>
<evidence type="ECO:0000256" key="7">
    <source>
        <dbReference type="SAM" id="Phobius"/>
    </source>
</evidence>
<dbReference type="SMART" id="SM00388">
    <property type="entry name" value="HisKA"/>
    <property type="match status" value="1"/>
</dbReference>
<comment type="catalytic activity">
    <reaction evidence="1">
        <text>ATP + protein L-histidine = ADP + protein N-phospho-L-histidine.</text>
        <dbReference type="EC" id="2.7.13.3"/>
    </reaction>
</comment>
<dbReference type="InterPro" id="IPR029016">
    <property type="entry name" value="GAF-like_dom_sf"/>
</dbReference>
<evidence type="ECO:0000256" key="6">
    <source>
        <dbReference type="ARBA" id="ARBA00023136"/>
    </source>
</evidence>
<dbReference type="PROSITE" id="PS50109">
    <property type="entry name" value="HIS_KIN"/>
    <property type="match status" value="1"/>
</dbReference>
<dbReference type="PRINTS" id="PR00344">
    <property type="entry name" value="BCTRLSENSOR"/>
</dbReference>
<keyword evidence="11" id="KW-1185">Reference proteome</keyword>
<dbReference type="SUPFAM" id="SSF55785">
    <property type="entry name" value="PYP-like sensor domain (PAS domain)"/>
    <property type="match status" value="2"/>
</dbReference>
<dbReference type="SUPFAM" id="SSF47384">
    <property type="entry name" value="Homodimeric domain of signal transducing histidine kinase"/>
    <property type="match status" value="1"/>
</dbReference>
<gene>
    <name evidence="10" type="ORF">GCM10007935_01900</name>
</gene>
<dbReference type="CDD" id="cd00082">
    <property type="entry name" value="HisKA"/>
    <property type="match status" value="1"/>
</dbReference>
<evidence type="ECO:0000256" key="4">
    <source>
        <dbReference type="ARBA" id="ARBA00022679"/>
    </source>
</evidence>
<keyword evidence="5" id="KW-0418">Kinase</keyword>
<sequence>MPFRSLARNLKLFPRTPAVPARHLHADTERLIALVVGVFSSALVPLLYAQKPIDAAAPGLIAVLAWACVALLHLGYRRYVVHVLVFGTQLAAMLDAVAYGSLRSASTSAMVAAVAGAGIFLSRRALVAAVCFALGAMALLTLAEWHGHIRVESLTITLNTLLTHGATTMVVALVVFYARRQNDQALHRLSTELEARRASERQRDRSMSRFARIFRNSPSPLVAQSARTGRILDVNPAFERHFGYKRSQVLGHDDAFLWAEPEHREAYLHRLWHERRTEKVAVHCRRADGSTFEAVISSELGDARSDQLIITTVDDVTAQNAAMEQLRRSEERFSKAFNFSPLNMTVTRLSDGQFIEVNRAEDKVQGRPRDELLGKTSVEMGVWPSPEDRAAFVARLRRDGHVHGYETRMRHKDGRLVDSRLWAEIIDIDGEPCVLSCTVNVSEEKRREALLSELARGMAGHTGEALFDSLTRHMAQALGADMAGLAETTDDQWMRTLAVYADGARAPDYSYLLAGTPCEQAMRHPSLCIFARDVDLLFPNDAELKGHGFKAYVGQGLFDEDGQPIGILHALWKAPMALDTQRQTLMSIFAGRATAELLRARREREVRQLNATLEQRVLERTAELQKLNDELDSFAYSVSHDLKSPLRAIDGFTRVLNDLLDEKATPEERQLLDRVLGATQRMGMLIADLLALARISQGALERQPVDMSAMAQEVLEHEQERQPQRMLQWRIAPGLQAHCDPRLIRIALENLLGNAVKYTRDQPQPLIEFHSELPADGGAPVFVVRDNGTGFNMAYADKLFKPFQRLHRPGSGFEGTGIGLATVRRAVERHGGTISACAEPGRGAEFRFTLSAPDTPGPETAP</sequence>
<evidence type="ECO:0000313" key="10">
    <source>
        <dbReference type="EMBL" id="GLS12764.1"/>
    </source>
</evidence>
<dbReference type="Gene3D" id="3.30.565.10">
    <property type="entry name" value="Histidine kinase-like ATPase, C-terminal domain"/>
    <property type="match status" value="1"/>
</dbReference>
<feature type="domain" description="PAS" evidence="9">
    <location>
        <begin position="206"/>
        <end position="265"/>
    </location>
</feature>
<dbReference type="InterPro" id="IPR036097">
    <property type="entry name" value="HisK_dim/P_sf"/>
</dbReference>
<dbReference type="Pfam" id="PF02518">
    <property type="entry name" value="HATPase_c"/>
    <property type="match status" value="1"/>
</dbReference>
<accession>A0ABQ6C189</accession>
<dbReference type="PANTHER" id="PTHR42878">
    <property type="entry name" value="TWO-COMPONENT HISTIDINE KINASE"/>
    <property type="match status" value="1"/>
</dbReference>
<dbReference type="InterPro" id="IPR005467">
    <property type="entry name" value="His_kinase_dom"/>
</dbReference>
<feature type="transmembrane region" description="Helical" evidence="7">
    <location>
        <begin position="55"/>
        <end position="72"/>
    </location>
</feature>
<keyword evidence="7" id="KW-1133">Transmembrane helix</keyword>
<dbReference type="InterPro" id="IPR035965">
    <property type="entry name" value="PAS-like_dom_sf"/>
</dbReference>
<comment type="caution">
    <text evidence="10">The sequence shown here is derived from an EMBL/GenBank/DDBJ whole genome shotgun (WGS) entry which is preliminary data.</text>
</comment>
<name>A0ABQ6C189_9BURK</name>
<dbReference type="SMART" id="SM00091">
    <property type="entry name" value="PAS"/>
    <property type="match status" value="2"/>
</dbReference>
<dbReference type="PROSITE" id="PS50112">
    <property type="entry name" value="PAS"/>
    <property type="match status" value="1"/>
</dbReference>
<dbReference type="InterPro" id="IPR004358">
    <property type="entry name" value="Sig_transdc_His_kin-like_C"/>
</dbReference>
<dbReference type="InterPro" id="IPR003594">
    <property type="entry name" value="HATPase_dom"/>
</dbReference>
<keyword evidence="3" id="KW-0597">Phosphoprotein</keyword>
<evidence type="ECO:0000256" key="1">
    <source>
        <dbReference type="ARBA" id="ARBA00000085"/>
    </source>
</evidence>
<dbReference type="EC" id="2.7.13.3" evidence="2"/>
<dbReference type="NCBIfam" id="TIGR00229">
    <property type="entry name" value="sensory_box"/>
    <property type="match status" value="2"/>
</dbReference>
<dbReference type="InterPro" id="IPR000014">
    <property type="entry name" value="PAS"/>
</dbReference>
<dbReference type="PANTHER" id="PTHR42878:SF15">
    <property type="entry name" value="BACTERIOPHYTOCHROME"/>
    <property type="match status" value="1"/>
</dbReference>
<keyword evidence="4" id="KW-0808">Transferase</keyword>
<dbReference type="Proteomes" id="UP001156903">
    <property type="component" value="Unassembled WGS sequence"/>
</dbReference>
<dbReference type="Gene3D" id="1.10.287.130">
    <property type="match status" value="1"/>
</dbReference>
<dbReference type="InterPro" id="IPR036890">
    <property type="entry name" value="HATPase_C_sf"/>
</dbReference>
<dbReference type="SUPFAM" id="SSF55781">
    <property type="entry name" value="GAF domain-like"/>
    <property type="match status" value="1"/>
</dbReference>
<dbReference type="Gene3D" id="3.30.450.40">
    <property type="match status" value="1"/>
</dbReference>